<comment type="caution">
    <text evidence="1">The sequence shown here is derived from an EMBL/GenBank/DDBJ whole genome shotgun (WGS) entry which is preliminary data.</text>
</comment>
<protein>
    <submittedName>
        <fullName evidence="1">RrF2 family transcriptional regulator</fullName>
    </submittedName>
</protein>
<proteinExistence type="predicted"/>
<dbReference type="InterPro" id="IPR036390">
    <property type="entry name" value="WH_DNA-bd_sf"/>
</dbReference>
<reference evidence="1 2" key="1">
    <citation type="submission" date="2024-09" db="EMBL/GenBank/DDBJ databases">
        <authorList>
            <person name="Sun Q."/>
            <person name="Mori K."/>
        </authorList>
    </citation>
    <scope>NUCLEOTIDE SEQUENCE [LARGE SCALE GENOMIC DNA]</scope>
    <source>
        <strain evidence="1 2">JCM 12520</strain>
    </source>
</reference>
<dbReference type="SUPFAM" id="SSF46785">
    <property type="entry name" value="Winged helix' DNA-binding domain"/>
    <property type="match status" value="1"/>
</dbReference>
<evidence type="ECO:0000313" key="2">
    <source>
        <dbReference type="Proteomes" id="UP001589619"/>
    </source>
</evidence>
<dbReference type="InterPro" id="IPR030489">
    <property type="entry name" value="TR_Rrf2-type_CS"/>
</dbReference>
<sequence length="167" mass="17586">MGSTNSRGSAVGPPRFGVAVHALVWLTRSGGMLSSANMACQVNSHATFIRRVLQSLVQAGIVEAREGRDGGYTLKKSASCVTLADIYVAVKTECTAESAEADGNVGCGEEAGDLLDVELSKIMSGAEQQTIDYLRRFTLADVMEKVDSFVPIVGSPSQVSNDPSVRS</sequence>
<dbReference type="RefSeq" id="WP_344911420.1">
    <property type="nucleotide sequence ID" value="NZ_BAAAYO010000010.1"/>
</dbReference>
<dbReference type="InterPro" id="IPR036388">
    <property type="entry name" value="WH-like_DNA-bd_sf"/>
</dbReference>
<keyword evidence="2" id="KW-1185">Reference proteome</keyword>
<dbReference type="PANTHER" id="PTHR33221">
    <property type="entry name" value="WINGED HELIX-TURN-HELIX TRANSCRIPTIONAL REGULATOR, RRF2 FAMILY"/>
    <property type="match status" value="1"/>
</dbReference>
<name>A0ABV5VWN4_9BACL</name>
<dbReference type="Pfam" id="PF02082">
    <property type="entry name" value="Rrf2"/>
    <property type="match status" value="1"/>
</dbReference>
<dbReference type="PROSITE" id="PS01332">
    <property type="entry name" value="HTH_RRF2_1"/>
    <property type="match status" value="1"/>
</dbReference>
<dbReference type="PANTHER" id="PTHR33221:SF15">
    <property type="entry name" value="HTH-TYPE TRANSCRIPTIONAL REGULATOR YWGB-RELATED"/>
    <property type="match status" value="1"/>
</dbReference>
<dbReference type="Gene3D" id="1.10.10.10">
    <property type="entry name" value="Winged helix-like DNA-binding domain superfamily/Winged helix DNA-binding domain"/>
    <property type="match status" value="1"/>
</dbReference>
<dbReference type="EMBL" id="JBHMAG010000009">
    <property type="protein sequence ID" value="MFB9752376.1"/>
    <property type="molecule type" value="Genomic_DNA"/>
</dbReference>
<gene>
    <name evidence="1" type="ORF">ACFFNY_12490</name>
</gene>
<dbReference type="InterPro" id="IPR000944">
    <property type="entry name" value="Tscrpt_reg_Rrf2"/>
</dbReference>
<accession>A0ABV5VWN4</accession>
<evidence type="ECO:0000313" key="1">
    <source>
        <dbReference type="EMBL" id="MFB9752376.1"/>
    </source>
</evidence>
<dbReference type="Proteomes" id="UP001589619">
    <property type="component" value="Unassembled WGS sequence"/>
</dbReference>
<dbReference type="PROSITE" id="PS51197">
    <property type="entry name" value="HTH_RRF2_2"/>
    <property type="match status" value="1"/>
</dbReference>
<organism evidence="1 2">
    <name type="scientific">Paenibacillus hodogayensis</name>
    <dbReference type="NCBI Taxonomy" id="279208"/>
    <lineage>
        <taxon>Bacteria</taxon>
        <taxon>Bacillati</taxon>
        <taxon>Bacillota</taxon>
        <taxon>Bacilli</taxon>
        <taxon>Bacillales</taxon>
        <taxon>Paenibacillaceae</taxon>
        <taxon>Paenibacillus</taxon>
    </lineage>
</organism>